<name>A0AB33KL38_9ACTN</name>
<accession>A0AB33KL38</accession>
<keyword evidence="2" id="KW-0472">Membrane</keyword>
<dbReference type="EMBL" id="AP035884">
    <property type="protein sequence ID" value="BFP55337.1"/>
    <property type="molecule type" value="Genomic_DNA"/>
</dbReference>
<proteinExistence type="predicted"/>
<protein>
    <submittedName>
        <fullName evidence="3">Uncharacterized protein</fullName>
    </submittedName>
</protein>
<feature type="compositionally biased region" description="Basic and acidic residues" evidence="1">
    <location>
        <begin position="387"/>
        <end position="396"/>
    </location>
</feature>
<dbReference type="KEGG" id="stcm:SCMC78_51440"/>
<dbReference type="AlphaFoldDB" id="A0AB33KL38"/>
<sequence length="396" mass="42775">MRTEPTGVEIGREVMTGRSEPPDGPPENPAGGEDEYRSLVFDESFIQAARMQEYSAQERMGEHARAVRTVPEAEVTVRSGGGSRAAIALVVLIALAFAVAVYIGFRSPYPQPATRRAEPLRTTVVPLAPRGTVPGGSPERLYRAEPVSGHRTGAAGINFPSVERTQNFSDSQITAALATVKDYLVESSLNPDVLTGSVRRPVEHLLDPDQRPQFEQSLSDPADDGSHAATGWLVRFDPERVELADPQIRVRGTLRYEEEEAGVLGVVSDHTFTYALRPADGPHREDNASLFTVRRELHFRFDREDLRLHRLELSTAYVQAGPQSCSADATGMLHPLLAGERADARGPAATDPYATGRPTAALCGTLTGVSSPTGRTPSPSSPPPGPEADRTPRSRS</sequence>
<feature type="compositionally biased region" description="Low complexity" evidence="1">
    <location>
        <begin position="367"/>
        <end position="378"/>
    </location>
</feature>
<organism evidence="3">
    <name type="scientific">Streptomyces sp. CMC78</name>
    <dbReference type="NCBI Taxonomy" id="3231512"/>
    <lineage>
        <taxon>Bacteria</taxon>
        <taxon>Bacillati</taxon>
        <taxon>Actinomycetota</taxon>
        <taxon>Actinomycetes</taxon>
        <taxon>Kitasatosporales</taxon>
        <taxon>Streptomycetaceae</taxon>
        <taxon>Streptomyces</taxon>
    </lineage>
</organism>
<feature type="region of interest" description="Disordered" evidence="1">
    <location>
        <begin position="345"/>
        <end position="396"/>
    </location>
</feature>
<gene>
    <name evidence="3" type="ORF">SCMC78_51440</name>
</gene>
<feature type="region of interest" description="Disordered" evidence="1">
    <location>
        <begin position="1"/>
        <end position="35"/>
    </location>
</feature>
<evidence type="ECO:0000313" key="3">
    <source>
        <dbReference type="EMBL" id="BFP55337.1"/>
    </source>
</evidence>
<keyword evidence="2" id="KW-0812">Transmembrane</keyword>
<reference evidence="3" key="1">
    <citation type="submission" date="2024-07" db="EMBL/GenBank/DDBJ databases">
        <title>Complete genome sequences of cellulolytic bacteria, Kitasatospora sp. CMC57 and Streptomyces sp. CMC78, isolated from Japanese agricultural soil.</title>
        <authorList>
            <person name="Hashimoto T."/>
            <person name="Ito M."/>
            <person name="Iwamoto M."/>
            <person name="Fukahori D."/>
            <person name="Shoda T."/>
            <person name="Sakoda M."/>
            <person name="Morohoshi T."/>
            <person name="Mitsuboshi M."/>
            <person name="Nishizawa T."/>
        </authorList>
    </citation>
    <scope>NUCLEOTIDE SEQUENCE</scope>
    <source>
        <strain evidence="3">CMC78</strain>
    </source>
</reference>
<keyword evidence="2" id="KW-1133">Transmembrane helix</keyword>
<evidence type="ECO:0000256" key="1">
    <source>
        <dbReference type="SAM" id="MobiDB-lite"/>
    </source>
</evidence>
<feature type="transmembrane region" description="Helical" evidence="2">
    <location>
        <begin position="85"/>
        <end position="105"/>
    </location>
</feature>
<evidence type="ECO:0000256" key="2">
    <source>
        <dbReference type="SAM" id="Phobius"/>
    </source>
</evidence>